<dbReference type="AlphaFoldDB" id="A0A158D085"/>
<dbReference type="STRING" id="1777144.AWB83_04866"/>
<proteinExistence type="predicted"/>
<dbReference type="PANTHER" id="PTHR30055">
    <property type="entry name" value="HTH-TYPE TRANSCRIPTIONAL REGULATOR RUTR"/>
    <property type="match status" value="1"/>
</dbReference>
<dbReference type="Gene3D" id="1.10.357.10">
    <property type="entry name" value="Tetracycline Repressor, domain 2"/>
    <property type="match status" value="1"/>
</dbReference>
<dbReference type="Pfam" id="PF00440">
    <property type="entry name" value="TetR_N"/>
    <property type="match status" value="1"/>
</dbReference>
<dbReference type="SUPFAM" id="SSF46689">
    <property type="entry name" value="Homeodomain-like"/>
    <property type="match status" value="1"/>
</dbReference>
<dbReference type="GO" id="GO:0000976">
    <property type="term" value="F:transcription cis-regulatory region binding"/>
    <property type="evidence" value="ECO:0007669"/>
    <property type="project" value="TreeGrafter"/>
</dbReference>
<keyword evidence="3" id="KW-0804">Transcription</keyword>
<dbReference type="Proteomes" id="UP000054978">
    <property type="component" value="Unassembled WGS sequence"/>
</dbReference>
<organism evidence="6 7">
    <name type="scientific">Caballeronia ptereochthonis</name>
    <dbReference type="NCBI Taxonomy" id="1777144"/>
    <lineage>
        <taxon>Bacteria</taxon>
        <taxon>Pseudomonadati</taxon>
        <taxon>Pseudomonadota</taxon>
        <taxon>Betaproteobacteria</taxon>
        <taxon>Burkholderiales</taxon>
        <taxon>Burkholderiaceae</taxon>
        <taxon>Caballeronia</taxon>
    </lineage>
</organism>
<name>A0A158D085_9BURK</name>
<dbReference type="PRINTS" id="PR00455">
    <property type="entry name" value="HTHTETR"/>
</dbReference>
<dbReference type="PROSITE" id="PS50977">
    <property type="entry name" value="HTH_TETR_2"/>
    <property type="match status" value="1"/>
</dbReference>
<keyword evidence="1" id="KW-0805">Transcription regulation</keyword>
<dbReference type="GO" id="GO:0003700">
    <property type="term" value="F:DNA-binding transcription factor activity"/>
    <property type="evidence" value="ECO:0007669"/>
    <property type="project" value="TreeGrafter"/>
</dbReference>
<feature type="DNA-binding region" description="H-T-H motif" evidence="4">
    <location>
        <begin position="27"/>
        <end position="46"/>
    </location>
</feature>
<sequence>MLVQDRRQTILEAALATLREEGYSGFTQPRVAARAGVRQSHLTYYFPTRLALIEAVARTAIEGQLAAVDTFAGEPSPKITAASIANVAMRHENTRVLMALAQAADEEPTLRSLFRELAEGVAVRITRMLESMGLAVSKEHVSMVHALVVGLAIIELAVGRADAKRRASVAVETLFSLLPPEESKETTRRARS</sequence>
<evidence type="ECO:0000256" key="3">
    <source>
        <dbReference type="ARBA" id="ARBA00023163"/>
    </source>
</evidence>
<dbReference type="InterPro" id="IPR050109">
    <property type="entry name" value="HTH-type_TetR-like_transc_reg"/>
</dbReference>
<evidence type="ECO:0000256" key="2">
    <source>
        <dbReference type="ARBA" id="ARBA00023125"/>
    </source>
</evidence>
<evidence type="ECO:0000259" key="5">
    <source>
        <dbReference type="PROSITE" id="PS50977"/>
    </source>
</evidence>
<evidence type="ECO:0000256" key="4">
    <source>
        <dbReference type="PROSITE-ProRule" id="PRU00335"/>
    </source>
</evidence>
<dbReference type="InterPro" id="IPR009057">
    <property type="entry name" value="Homeodomain-like_sf"/>
</dbReference>
<feature type="domain" description="HTH tetR-type" evidence="5">
    <location>
        <begin position="4"/>
        <end position="64"/>
    </location>
</feature>
<evidence type="ECO:0000313" key="6">
    <source>
        <dbReference type="EMBL" id="SAK87760.1"/>
    </source>
</evidence>
<keyword evidence="7" id="KW-1185">Reference proteome</keyword>
<evidence type="ECO:0000313" key="7">
    <source>
        <dbReference type="Proteomes" id="UP000054978"/>
    </source>
</evidence>
<protein>
    <submittedName>
        <fullName evidence="6">TetR family transcriptional regulator</fullName>
    </submittedName>
</protein>
<comment type="caution">
    <text evidence="6">The sequence shown here is derived from an EMBL/GenBank/DDBJ whole genome shotgun (WGS) entry which is preliminary data.</text>
</comment>
<reference evidence="6" key="1">
    <citation type="submission" date="2016-01" db="EMBL/GenBank/DDBJ databases">
        <authorList>
            <person name="Peeters C."/>
        </authorList>
    </citation>
    <scope>NUCLEOTIDE SEQUENCE [LARGE SCALE GENOMIC DNA]</scope>
    <source>
        <strain evidence="6">LMG 29326</strain>
    </source>
</reference>
<gene>
    <name evidence="6" type="ORF">AWB83_04866</name>
</gene>
<dbReference type="InterPro" id="IPR041583">
    <property type="entry name" value="TetR_C_31"/>
</dbReference>
<evidence type="ECO:0000256" key="1">
    <source>
        <dbReference type="ARBA" id="ARBA00023015"/>
    </source>
</evidence>
<dbReference type="EMBL" id="FCOB02000025">
    <property type="protein sequence ID" value="SAK87760.1"/>
    <property type="molecule type" value="Genomic_DNA"/>
</dbReference>
<accession>A0A158D085</accession>
<dbReference type="PANTHER" id="PTHR30055:SF234">
    <property type="entry name" value="HTH-TYPE TRANSCRIPTIONAL REGULATOR BETI"/>
    <property type="match status" value="1"/>
</dbReference>
<dbReference type="InterPro" id="IPR001647">
    <property type="entry name" value="HTH_TetR"/>
</dbReference>
<keyword evidence="2 4" id="KW-0238">DNA-binding</keyword>
<dbReference type="Pfam" id="PF17940">
    <property type="entry name" value="TetR_C_31"/>
    <property type="match status" value="1"/>
</dbReference>